<evidence type="ECO:0000313" key="8">
    <source>
        <dbReference type="Proteomes" id="UP000095594"/>
    </source>
</evidence>
<evidence type="ECO:0000256" key="2">
    <source>
        <dbReference type="ARBA" id="ARBA00022723"/>
    </source>
</evidence>
<protein>
    <submittedName>
        <fullName evidence="7">Xanthine dehydrogenase, iron-sulfur binding subunit</fullName>
        <ecNumber evidence="7">1.17.1.5</ecNumber>
    </submittedName>
</protein>
<dbReference type="OrthoDB" id="9796880at2"/>
<dbReference type="GO" id="GO:0051537">
    <property type="term" value="F:2 iron, 2 sulfur cluster binding"/>
    <property type="evidence" value="ECO:0007669"/>
    <property type="project" value="UniProtKB-KW"/>
</dbReference>
<dbReference type="InterPro" id="IPR002888">
    <property type="entry name" value="2Fe-2S-bd"/>
</dbReference>
<gene>
    <name evidence="7" type="primary">ndhS</name>
    <name evidence="7" type="ORF">ERS852471_01252</name>
</gene>
<dbReference type="EMBL" id="CYZX01000007">
    <property type="protein sequence ID" value="CUO27477.1"/>
    <property type="molecule type" value="Genomic_DNA"/>
</dbReference>
<evidence type="ECO:0000256" key="1">
    <source>
        <dbReference type="ARBA" id="ARBA00022714"/>
    </source>
</evidence>
<reference evidence="7 8" key="1">
    <citation type="submission" date="2015-09" db="EMBL/GenBank/DDBJ databases">
        <authorList>
            <consortium name="Pathogen Informatics"/>
        </authorList>
    </citation>
    <scope>NUCLEOTIDE SEQUENCE [LARGE SCALE GENOMIC DNA]</scope>
    <source>
        <strain evidence="7 8">2789STDY5834856</strain>
    </source>
</reference>
<dbReference type="Proteomes" id="UP000095594">
    <property type="component" value="Unassembled WGS sequence"/>
</dbReference>
<sequence>MSNNIKFNLNGKDVTYDGNASDRLLDILREYYKLTGVKCGCKEGECGACSILMDGELVNSCTVAMGRCEGSKIVTIEGFRETERFKVIDKAYASVSAVQCGYCIPGMVLATEAILSKTPHPTIEQIREGISGNLCRCTGYNAIVKAIKVASEEGNGLW</sequence>
<dbReference type="GO" id="GO:0050138">
    <property type="term" value="F:nicotinate dehydrogenase activity"/>
    <property type="evidence" value="ECO:0007669"/>
    <property type="project" value="UniProtKB-EC"/>
</dbReference>
<dbReference type="PANTHER" id="PTHR44379">
    <property type="entry name" value="OXIDOREDUCTASE WITH IRON-SULFUR SUBUNIT"/>
    <property type="match status" value="1"/>
</dbReference>
<keyword evidence="5" id="KW-0411">Iron-sulfur</keyword>
<dbReference type="Gene3D" id="1.10.150.120">
    <property type="entry name" value="[2Fe-2S]-binding domain"/>
    <property type="match status" value="1"/>
</dbReference>
<keyword evidence="2" id="KW-0479">Metal-binding</keyword>
<keyword evidence="1" id="KW-0001">2Fe-2S</keyword>
<dbReference type="PROSITE" id="PS00197">
    <property type="entry name" value="2FE2S_FER_1"/>
    <property type="match status" value="1"/>
</dbReference>
<dbReference type="SUPFAM" id="SSF54292">
    <property type="entry name" value="2Fe-2S ferredoxin-like"/>
    <property type="match status" value="1"/>
</dbReference>
<name>A0A174DQJ1_9CLOT</name>
<feature type="domain" description="2Fe-2S ferredoxin-type" evidence="6">
    <location>
        <begin position="3"/>
        <end position="79"/>
    </location>
</feature>
<dbReference type="InterPro" id="IPR001041">
    <property type="entry name" value="2Fe-2S_ferredoxin-type"/>
</dbReference>
<dbReference type="Gene3D" id="3.10.20.30">
    <property type="match status" value="1"/>
</dbReference>
<dbReference type="Pfam" id="PF01799">
    <property type="entry name" value="Fer2_2"/>
    <property type="match status" value="1"/>
</dbReference>
<dbReference type="Pfam" id="PF00111">
    <property type="entry name" value="Fer2"/>
    <property type="match status" value="1"/>
</dbReference>
<dbReference type="GO" id="GO:0046872">
    <property type="term" value="F:metal ion binding"/>
    <property type="evidence" value="ECO:0007669"/>
    <property type="project" value="UniProtKB-KW"/>
</dbReference>
<organism evidence="7 8">
    <name type="scientific">Clostridium disporicum</name>
    <dbReference type="NCBI Taxonomy" id="84024"/>
    <lineage>
        <taxon>Bacteria</taxon>
        <taxon>Bacillati</taxon>
        <taxon>Bacillota</taxon>
        <taxon>Clostridia</taxon>
        <taxon>Eubacteriales</taxon>
        <taxon>Clostridiaceae</taxon>
        <taxon>Clostridium</taxon>
    </lineage>
</organism>
<keyword evidence="3 7" id="KW-0560">Oxidoreductase</keyword>
<keyword evidence="4" id="KW-0408">Iron</keyword>
<dbReference type="InterPro" id="IPR051452">
    <property type="entry name" value="Diverse_Oxidoreductases"/>
</dbReference>
<dbReference type="InterPro" id="IPR036010">
    <property type="entry name" value="2Fe-2S_ferredoxin-like_sf"/>
</dbReference>
<evidence type="ECO:0000256" key="5">
    <source>
        <dbReference type="ARBA" id="ARBA00023014"/>
    </source>
</evidence>
<dbReference type="CDD" id="cd00207">
    <property type="entry name" value="fer2"/>
    <property type="match status" value="1"/>
</dbReference>
<dbReference type="SUPFAM" id="SSF47741">
    <property type="entry name" value="CO dehydrogenase ISP C-domain like"/>
    <property type="match status" value="1"/>
</dbReference>
<evidence type="ECO:0000259" key="6">
    <source>
        <dbReference type="PROSITE" id="PS51085"/>
    </source>
</evidence>
<dbReference type="PANTHER" id="PTHR44379:SF8">
    <property type="entry name" value="XANTHINE DEHYDROGENASE IRON-SULFUR-BINDING SUBUNIT XDHC-RELATED"/>
    <property type="match status" value="1"/>
</dbReference>
<dbReference type="InterPro" id="IPR012675">
    <property type="entry name" value="Beta-grasp_dom_sf"/>
</dbReference>
<proteinExistence type="predicted"/>
<evidence type="ECO:0000313" key="7">
    <source>
        <dbReference type="EMBL" id="CUO27477.1"/>
    </source>
</evidence>
<dbReference type="RefSeq" id="WP_055264789.1">
    <property type="nucleotide sequence ID" value="NZ_CABIXQ010000007.1"/>
</dbReference>
<dbReference type="EC" id="1.17.1.5" evidence="7"/>
<dbReference type="InterPro" id="IPR036884">
    <property type="entry name" value="2Fe-2S-bd_dom_sf"/>
</dbReference>
<dbReference type="PROSITE" id="PS51085">
    <property type="entry name" value="2FE2S_FER_2"/>
    <property type="match status" value="1"/>
</dbReference>
<accession>A0A174DQJ1</accession>
<dbReference type="AlphaFoldDB" id="A0A174DQJ1"/>
<evidence type="ECO:0000256" key="3">
    <source>
        <dbReference type="ARBA" id="ARBA00023002"/>
    </source>
</evidence>
<evidence type="ECO:0000256" key="4">
    <source>
        <dbReference type="ARBA" id="ARBA00023004"/>
    </source>
</evidence>
<dbReference type="InterPro" id="IPR006058">
    <property type="entry name" value="2Fe2S_fd_BS"/>
</dbReference>